<gene>
    <name evidence="2" type="ORF">OC940_08700</name>
</gene>
<name>A0A9X3BC97_9PSED</name>
<feature type="region of interest" description="Disordered" evidence="1">
    <location>
        <begin position="1"/>
        <end position="54"/>
    </location>
</feature>
<dbReference type="AlphaFoldDB" id="A0A9X3BC97"/>
<reference evidence="2" key="2">
    <citation type="journal article" date="2023" name="mSystems">
        <title>Charting the Lipopeptidome of Nonpathogenic Pseudomonas.</title>
        <authorList>
            <person name="Cesa-Luna C."/>
            <person name="Geudens N."/>
            <person name="Girard L."/>
            <person name="De Roo V."/>
            <person name="Maklad H.R."/>
            <person name="Martins J.C."/>
            <person name="Hofte M."/>
            <person name="De Mot R."/>
        </authorList>
    </citation>
    <scope>NUCLEOTIDE SEQUENCE</scope>
    <source>
        <strain evidence="2">B1M3-32</strain>
    </source>
</reference>
<proteinExistence type="predicted"/>
<dbReference type="EMBL" id="JAOSKY010000003">
    <property type="protein sequence ID" value="MCU7247878.1"/>
    <property type="molecule type" value="Genomic_DNA"/>
</dbReference>
<comment type="caution">
    <text evidence="2">The sequence shown here is derived from an EMBL/GenBank/DDBJ whole genome shotgun (WGS) entry which is preliminary data.</text>
</comment>
<evidence type="ECO:0000256" key="1">
    <source>
        <dbReference type="SAM" id="MobiDB-lite"/>
    </source>
</evidence>
<organism evidence="2 3">
    <name type="scientific">Pseudomonas koreensis</name>
    <dbReference type="NCBI Taxonomy" id="198620"/>
    <lineage>
        <taxon>Bacteria</taxon>
        <taxon>Pseudomonadati</taxon>
        <taxon>Pseudomonadota</taxon>
        <taxon>Gammaproteobacteria</taxon>
        <taxon>Pseudomonadales</taxon>
        <taxon>Pseudomonadaceae</taxon>
        <taxon>Pseudomonas</taxon>
    </lineage>
</organism>
<sequence length="54" mass="5721">MALTKFENERVERGGFEKKRVNPPIGAIKDRLIGGFGGKSKSQTSITGSGIKAG</sequence>
<accession>A0A9X3BC97</accession>
<reference evidence="2" key="1">
    <citation type="submission" date="2022-09" db="EMBL/GenBank/DDBJ databases">
        <authorList>
            <person name="Cesa-Luna C."/>
            <person name="Girard L."/>
            <person name="Lood C."/>
            <person name="Hofte M."/>
            <person name="De Mot R."/>
        </authorList>
    </citation>
    <scope>NUCLEOTIDE SEQUENCE</scope>
    <source>
        <strain evidence="2">B1M3-32</strain>
    </source>
</reference>
<evidence type="ECO:0000313" key="3">
    <source>
        <dbReference type="Proteomes" id="UP001139955"/>
    </source>
</evidence>
<evidence type="ECO:0000313" key="2">
    <source>
        <dbReference type="EMBL" id="MCU7247878.1"/>
    </source>
</evidence>
<dbReference type="Proteomes" id="UP001139955">
    <property type="component" value="Unassembled WGS sequence"/>
</dbReference>
<dbReference type="RefSeq" id="WP_301621600.1">
    <property type="nucleotide sequence ID" value="NZ_JAOSKY010000003.1"/>
</dbReference>
<protein>
    <submittedName>
        <fullName evidence="2">Uncharacterized protein</fullName>
    </submittedName>
</protein>
<keyword evidence="3" id="KW-1185">Reference proteome</keyword>
<feature type="compositionally biased region" description="Basic and acidic residues" evidence="1">
    <location>
        <begin position="1"/>
        <end position="20"/>
    </location>
</feature>